<evidence type="ECO:0000313" key="3">
    <source>
        <dbReference type="EMBL" id="KAK9417737.1"/>
    </source>
</evidence>
<keyword evidence="4" id="KW-1185">Reference proteome</keyword>
<keyword evidence="2" id="KW-0812">Transmembrane</keyword>
<name>A0ABR2USY7_9PEZI</name>
<comment type="caution">
    <text evidence="3">The sequence shown here is derived from an EMBL/GenBank/DDBJ whole genome shotgun (WGS) entry which is preliminary data.</text>
</comment>
<dbReference type="Proteomes" id="UP001408356">
    <property type="component" value="Unassembled WGS sequence"/>
</dbReference>
<evidence type="ECO:0000256" key="1">
    <source>
        <dbReference type="SAM" id="MobiDB-lite"/>
    </source>
</evidence>
<proteinExistence type="predicted"/>
<accession>A0ABR2USY7</accession>
<feature type="region of interest" description="Disordered" evidence="1">
    <location>
        <begin position="1"/>
        <end position="55"/>
    </location>
</feature>
<keyword evidence="2" id="KW-0472">Membrane</keyword>
<feature type="transmembrane region" description="Helical" evidence="2">
    <location>
        <begin position="179"/>
        <end position="196"/>
    </location>
</feature>
<protein>
    <submittedName>
        <fullName evidence="3">Uncharacterized protein</fullName>
    </submittedName>
</protein>
<sequence>MMGSPAREGHYTPVVPSPLNPTNPQRPTGPQRRGSYSRTASRKPGAPVSPTQRLMRQKAAAAWRSLAFKSEIPSITSAQIVKAAKPEVVEIARRQSFASEETHFQDQDVGMGDLGEQLVFVDAFDGGNMGLGIISVGSEKQPLIGNHGYNTVVVTGAYDALPTHEQRPRRPRILTRQRLSLAVGILCIVGVLSASLSRQ</sequence>
<organism evidence="3 4">
    <name type="scientific">Seiridium unicorne</name>
    <dbReference type="NCBI Taxonomy" id="138068"/>
    <lineage>
        <taxon>Eukaryota</taxon>
        <taxon>Fungi</taxon>
        <taxon>Dikarya</taxon>
        <taxon>Ascomycota</taxon>
        <taxon>Pezizomycotina</taxon>
        <taxon>Sordariomycetes</taxon>
        <taxon>Xylariomycetidae</taxon>
        <taxon>Amphisphaeriales</taxon>
        <taxon>Sporocadaceae</taxon>
        <taxon>Seiridium</taxon>
    </lineage>
</organism>
<reference evidence="3 4" key="1">
    <citation type="journal article" date="2024" name="J. Plant Pathol.">
        <title>Sequence and assembly of the genome of Seiridium unicorne, isolate CBS 538.82, causal agent of cypress canker disease.</title>
        <authorList>
            <person name="Scali E."/>
            <person name="Rocca G.D."/>
            <person name="Danti R."/>
            <person name="Garbelotto M."/>
            <person name="Barberini S."/>
            <person name="Baroncelli R."/>
            <person name="Emiliani G."/>
        </authorList>
    </citation>
    <scope>NUCLEOTIDE SEQUENCE [LARGE SCALE GENOMIC DNA]</scope>
    <source>
        <strain evidence="3 4">BM-138-508</strain>
    </source>
</reference>
<dbReference type="EMBL" id="JARVKF010000396">
    <property type="protein sequence ID" value="KAK9417737.1"/>
    <property type="molecule type" value="Genomic_DNA"/>
</dbReference>
<feature type="compositionally biased region" description="Polar residues" evidence="1">
    <location>
        <begin position="22"/>
        <end position="39"/>
    </location>
</feature>
<keyword evidence="2" id="KW-1133">Transmembrane helix</keyword>
<evidence type="ECO:0000256" key="2">
    <source>
        <dbReference type="SAM" id="Phobius"/>
    </source>
</evidence>
<gene>
    <name evidence="3" type="ORF">SUNI508_01494</name>
</gene>
<evidence type="ECO:0000313" key="4">
    <source>
        <dbReference type="Proteomes" id="UP001408356"/>
    </source>
</evidence>